<dbReference type="GO" id="GO:0005524">
    <property type="term" value="F:ATP binding"/>
    <property type="evidence" value="ECO:0007669"/>
    <property type="project" value="UniProtKB-KW"/>
</dbReference>
<comment type="caution">
    <text evidence="15">The sequence shown here is derived from an EMBL/GenBank/DDBJ whole genome shotgun (WGS) entry which is preliminary data.</text>
</comment>
<dbReference type="AlphaFoldDB" id="A0A2V2YPV7"/>
<feature type="transmembrane region" description="Helical" evidence="13">
    <location>
        <begin position="46"/>
        <end position="65"/>
    </location>
</feature>
<dbReference type="SUPFAM" id="SSF47384">
    <property type="entry name" value="Homodimeric domain of signal transducing histidine kinase"/>
    <property type="match status" value="1"/>
</dbReference>
<dbReference type="PANTHER" id="PTHR45436">
    <property type="entry name" value="SENSOR HISTIDINE KINASE YKOH"/>
    <property type="match status" value="1"/>
</dbReference>
<evidence type="ECO:0000256" key="10">
    <source>
        <dbReference type="ARBA" id="ARBA00022989"/>
    </source>
</evidence>
<evidence type="ECO:0000259" key="14">
    <source>
        <dbReference type="PROSITE" id="PS50109"/>
    </source>
</evidence>
<proteinExistence type="predicted"/>
<dbReference type="Gene3D" id="3.30.565.10">
    <property type="entry name" value="Histidine kinase-like ATPase, C-terminal domain"/>
    <property type="match status" value="1"/>
</dbReference>
<organism evidence="15 16">
    <name type="scientific">Paenibacillus cellulosilyticus</name>
    <dbReference type="NCBI Taxonomy" id="375489"/>
    <lineage>
        <taxon>Bacteria</taxon>
        <taxon>Bacillati</taxon>
        <taxon>Bacillota</taxon>
        <taxon>Bacilli</taxon>
        <taxon>Bacillales</taxon>
        <taxon>Paenibacillaceae</taxon>
        <taxon>Paenibacillus</taxon>
    </lineage>
</organism>
<dbReference type="InterPro" id="IPR003661">
    <property type="entry name" value="HisK_dim/P_dom"/>
</dbReference>
<evidence type="ECO:0000256" key="2">
    <source>
        <dbReference type="ARBA" id="ARBA00004651"/>
    </source>
</evidence>
<keyword evidence="7" id="KW-0547">Nucleotide-binding</keyword>
<name>A0A2V2YPV7_9BACL</name>
<dbReference type="Gene3D" id="1.10.287.130">
    <property type="match status" value="1"/>
</dbReference>
<feature type="domain" description="Histidine kinase" evidence="14">
    <location>
        <begin position="256"/>
        <end position="482"/>
    </location>
</feature>
<keyword evidence="11" id="KW-0902">Two-component regulatory system</keyword>
<feature type="transmembrane region" description="Helical" evidence="13">
    <location>
        <begin position="213"/>
        <end position="235"/>
    </location>
</feature>
<dbReference type="InterPro" id="IPR004358">
    <property type="entry name" value="Sig_transdc_His_kin-like_C"/>
</dbReference>
<dbReference type="SMART" id="SM00388">
    <property type="entry name" value="HisKA"/>
    <property type="match status" value="1"/>
</dbReference>
<dbReference type="PANTHER" id="PTHR45436:SF5">
    <property type="entry name" value="SENSOR HISTIDINE KINASE TRCS"/>
    <property type="match status" value="1"/>
</dbReference>
<evidence type="ECO:0000256" key="11">
    <source>
        <dbReference type="ARBA" id="ARBA00023012"/>
    </source>
</evidence>
<evidence type="ECO:0000256" key="12">
    <source>
        <dbReference type="ARBA" id="ARBA00023136"/>
    </source>
</evidence>
<evidence type="ECO:0000256" key="13">
    <source>
        <dbReference type="SAM" id="Phobius"/>
    </source>
</evidence>
<gene>
    <name evidence="15" type="ORF">DFQ01_11760</name>
</gene>
<keyword evidence="5" id="KW-0808">Transferase</keyword>
<dbReference type="Pfam" id="PF02518">
    <property type="entry name" value="HATPase_c"/>
    <property type="match status" value="1"/>
</dbReference>
<dbReference type="EC" id="2.7.13.3" evidence="3"/>
<keyword evidence="12 13" id="KW-0472">Membrane</keyword>
<comment type="catalytic activity">
    <reaction evidence="1">
        <text>ATP + protein L-histidine = ADP + protein N-phospho-L-histidine.</text>
        <dbReference type="EC" id="2.7.13.3"/>
    </reaction>
</comment>
<keyword evidence="10 13" id="KW-1133">Transmembrane helix</keyword>
<dbReference type="Proteomes" id="UP000246635">
    <property type="component" value="Unassembled WGS sequence"/>
</dbReference>
<reference evidence="15 16" key="1">
    <citation type="submission" date="2018-05" db="EMBL/GenBank/DDBJ databases">
        <title>Genomic Encyclopedia of Type Strains, Phase III (KMG-III): the genomes of soil and plant-associated and newly described type strains.</title>
        <authorList>
            <person name="Whitman W."/>
        </authorList>
    </citation>
    <scope>NUCLEOTIDE SEQUENCE [LARGE SCALE GENOMIC DNA]</scope>
    <source>
        <strain evidence="15 16">CECT 5696</strain>
    </source>
</reference>
<dbReference type="InterPro" id="IPR036097">
    <property type="entry name" value="HisK_dim/P_sf"/>
</dbReference>
<keyword evidence="8" id="KW-0418">Kinase</keyword>
<accession>A0A2V2YPV7</accession>
<dbReference type="SMART" id="SM00387">
    <property type="entry name" value="HATPase_c"/>
    <property type="match status" value="1"/>
</dbReference>
<dbReference type="SUPFAM" id="SSF55874">
    <property type="entry name" value="ATPase domain of HSP90 chaperone/DNA topoisomerase II/histidine kinase"/>
    <property type="match status" value="1"/>
</dbReference>
<dbReference type="GO" id="GO:0005886">
    <property type="term" value="C:plasma membrane"/>
    <property type="evidence" value="ECO:0007669"/>
    <property type="project" value="UniProtKB-SubCell"/>
</dbReference>
<dbReference type="CDD" id="cd00082">
    <property type="entry name" value="HisKA"/>
    <property type="match status" value="1"/>
</dbReference>
<keyword evidence="4" id="KW-0597">Phosphoprotein</keyword>
<dbReference type="FunFam" id="3.30.565.10:FF:000006">
    <property type="entry name" value="Sensor histidine kinase WalK"/>
    <property type="match status" value="1"/>
</dbReference>
<dbReference type="InterPro" id="IPR050428">
    <property type="entry name" value="TCS_sensor_his_kinase"/>
</dbReference>
<dbReference type="CDD" id="cd00075">
    <property type="entry name" value="HATPase"/>
    <property type="match status" value="1"/>
</dbReference>
<evidence type="ECO:0000256" key="6">
    <source>
        <dbReference type="ARBA" id="ARBA00022692"/>
    </source>
</evidence>
<evidence type="ECO:0000256" key="9">
    <source>
        <dbReference type="ARBA" id="ARBA00022840"/>
    </source>
</evidence>
<dbReference type="PROSITE" id="PS50109">
    <property type="entry name" value="HIS_KIN"/>
    <property type="match status" value="1"/>
</dbReference>
<evidence type="ECO:0000256" key="8">
    <source>
        <dbReference type="ARBA" id="ARBA00022777"/>
    </source>
</evidence>
<dbReference type="InterPro" id="IPR036890">
    <property type="entry name" value="HATPase_C_sf"/>
</dbReference>
<keyword evidence="6 13" id="KW-0812">Transmembrane</keyword>
<keyword evidence="16" id="KW-1185">Reference proteome</keyword>
<sequence>MPDTKGLSKACAASGTGFMFRGKDSRKGNPHNDIIRRTHWRLTVQYSALLLLFLGLFAAAAYSLFQQSARSEQESKLNALLDDELRFIQENYGNMRANRVSDKKDNSFQIGADQAFYYWVDQQGSLVLGNESDSAIRSQALRALEGWVSRGDKTRKVEFETQSRLFFQSHNDMEAEQTPFLVASRKLTAAGRDIGTLYVGVDISSQEEMLRTAALVLGGLTILFAVACVFVSYLMSRRAMIPIAQSLARQREFVADASHELRTPLSVLMSSIESLGMRKQAPSDGNDDRFEQRTLGYMKDEVKGMTRLVGDLLYLARSDSGAEQLQLARFDIRASAERTLNSLAHLFEAKQIVLDLQAPDKLLMYGDEQRLLQLLVILVDNAVKYSPSGTLVRVKLAEEKQRSHRILTIAVVDQGIGISAEEQERIFERFYREDKARSRQFGGHGLGLAIAKRIVVSCGGIIQVASKSGQGSAFIVKIPFSE</sequence>
<comment type="subcellular location">
    <subcellularLocation>
        <location evidence="2">Cell membrane</location>
        <topology evidence="2">Multi-pass membrane protein</topology>
    </subcellularLocation>
</comment>
<dbReference type="Pfam" id="PF00512">
    <property type="entry name" value="HisKA"/>
    <property type="match status" value="1"/>
</dbReference>
<evidence type="ECO:0000256" key="7">
    <source>
        <dbReference type="ARBA" id="ARBA00022741"/>
    </source>
</evidence>
<protein>
    <recommendedName>
        <fullName evidence="3">histidine kinase</fullName>
        <ecNumber evidence="3">2.7.13.3</ecNumber>
    </recommendedName>
</protein>
<evidence type="ECO:0000313" key="16">
    <source>
        <dbReference type="Proteomes" id="UP000246635"/>
    </source>
</evidence>
<dbReference type="EMBL" id="QGTQ01000017">
    <property type="protein sequence ID" value="PWV98550.1"/>
    <property type="molecule type" value="Genomic_DNA"/>
</dbReference>
<evidence type="ECO:0000256" key="4">
    <source>
        <dbReference type="ARBA" id="ARBA00022553"/>
    </source>
</evidence>
<dbReference type="PRINTS" id="PR00344">
    <property type="entry name" value="BCTRLSENSOR"/>
</dbReference>
<keyword evidence="9" id="KW-0067">ATP-binding</keyword>
<dbReference type="InterPro" id="IPR005467">
    <property type="entry name" value="His_kinase_dom"/>
</dbReference>
<evidence type="ECO:0000256" key="1">
    <source>
        <dbReference type="ARBA" id="ARBA00000085"/>
    </source>
</evidence>
<evidence type="ECO:0000256" key="5">
    <source>
        <dbReference type="ARBA" id="ARBA00022679"/>
    </source>
</evidence>
<evidence type="ECO:0000256" key="3">
    <source>
        <dbReference type="ARBA" id="ARBA00012438"/>
    </source>
</evidence>
<dbReference type="GO" id="GO:0000155">
    <property type="term" value="F:phosphorelay sensor kinase activity"/>
    <property type="evidence" value="ECO:0007669"/>
    <property type="project" value="InterPro"/>
</dbReference>
<evidence type="ECO:0000313" key="15">
    <source>
        <dbReference type="EMBL" id="PWV98550.1"/>
    </source>
</evidence>
<dbReference type="InterPro" id="IPR003594">
    <property type="entry name" value="HATPase_dom"/>
</dbReference>